<accession>A0A511XNE2</accession>
<sequence length="130" mass="14245">MHTRPHSPTHLMVFWPLVALAVLARLTFGGIVFPMSVFDDPAKDLTRLSILCDDKVPLSDPNRPHHHSTDPQDDGFLLSDGLELFQPTIALCIFGGLAGVSIHRVWNFPPIRGPPAPERTSLCPQGPPPV</sequence>
<name>A0A511XNE2_9PROT</name>
<protein>
    <submittedName>
        <fullName evidence="2">Uncharacterized protein</fullName>
    </submittedName>
</protein>
<feature type="transmembrane region" description="Helical" evidence="1">
    <location>
        <begin position="12"/>
        <end position="33"/>
    </location>
</feature>
<dbReference type="EMBL" id="BJYG01000043">
    <property type="protein sequence ID" value="GEN64463.1"/>
    <property type="molecule type" value="Genomic_DNA"/>
</dbReference>
<proteinExistence type="predicted"/>
<dbReference type="Proteomes" id="UP000321746">
    <property type="component" value="Unassembled WGS sequence"/>
</dbReference>
<organism evidence="2 3">
    <name type="scientific">Acetobacter oeni</name>
    <dbReference type="NCBI Taxonomy" id="304077"/>
    <lineage>
        <taxon>Bacteria</taxon>
        <taxon>Pseudomonadati</taxon>
        <taxon>Pseudomonadota</taxon>
        <taxon>Alphaproteobacteria</taxon>
        <taxon>Acetobacterales</taxon>
        <taxon>Acetobacteraceae</taxon>
        <taxon>Acetobacter</taxon>
    </lineage>
</organism>
<evidence type="ECO:0000256" key="1">
    <source>
        <dbReference type="SAM" id="Phobius"/>
    </source>
</evidence>
<keyword evidence="1" id="KW-0472">Membrane</keyword>
<evidence type="ECO:0000313" key="3">
    <source>
        <dbReference type="Proteomes" id="UP000321746"/>
    </source>
</evidence>
<feature type="transmembrane region" description="Helical" evidence="1">
    <location>
        <begin position="84"/>
        <end position="102"/>
    </location>
</feature>
<keyword evidence="1" id="KW-1133">Transmembrane helix</keyword>
<keyword evidence="3" id="KW-1185">Reference proteome</keyword>
<dbReference type="OrthoDB" id="7282626at2"/>
<comment type="caution">
    <text evidence="2">The sequence shown here is derived from an EMBL/GenBank/DDBJ whole genome shotgun (WGS) entry which is preliminary data.</text>
</comment>
<dbReference type="RefSeq" id="WP_146891018.1">
    <property type="nucleotide sequence ID" value="NZ_BJYG01000043.1"/>
</dbReference>
<dbReference type="AlphaFoldDB" id="A0A511XNE2"/>
<gene>
    <name evidence="2" type="ORF">AOE01nite_26870</name>
</gene>
<keyword evidence="1" id="KW-0812">Transmembrane</keyword>
<reference evidence="2 3" key="1">
    <citation type="submission" date="2019-07" db="EMBL/GenBank/DDBJ databases">
        <title>Whole genome shotgun sequence of Acetobacter oeni NBRC 105207.</title>
        <authorList>
            <person name="Hosoyama A."/>
            <person name="Uohara A."/>
            <person name="Ohji S."/>
            <person name="Ichikawa N."/>
        </authorList>
    </citation>
    <scope>NUCLEOTIDE SEQUENCE [LARGE SCALE GENOMIC DNA]</scope>
    <source>
        <strain evidence="2 3">NBRC 105207</strain>
    </source>
</reference>
<evidence type="ECO:0000313" key="2">
    <source>
        <dbReference type="EMBL" id="GEN64463.1"/>
    </source>
</evidence>